<keyword evidence="5" id="KW-1133">Transmembrane helix</keyword>
<keyword evidence="5" id="KW-0472">Membrane</keyword>
<feature type="domain" description="RING-type" evidence="6">
    <location>
        <begin position="100"/>
        <end position="138"/>
    </location>
</feature>
<evidence type="ECO:0000256" key="1">
    <source>
        <dbReference type="ARBA" id="ARBA00022723"/>
    </source>
</evidence>
<comment type="caution">
    <text evidence="7">The sequence shown here is derived from an EMBL/GenBank/DDBJ whole genome shotgun (WGS) entry which is preliminary data.</text>
</comment>
<dbReference type="Gene3D" id="3.30.40.10">
    <property type="entry name" value="Zinc/RING finger domain, C3HC4 (zinc finger)"/>
    <property type="match status" value="1"/>
</dbReference>
<dbReference type="InterPro" id="IPR050731">
    <property type="entry name" value="HRD1_E3_ubiq-ligases"/>
</dbReference>
<evidence type="ECO:0000313" key="7">
    <source>
        <dbReference type="EMBL" id="PVU94827.1"/>
    </source>
</evidence>
<dbReference type="STRING" id="133385.A0A2T9YR68"/>
<dbReference type="OrthoDB" id="10251342at2759"/>
<dbReference type="InterPro" id="IPR013083">
    <property type="entry name" value="Znf_RING/FYVE/PHD"/>
</dbReference>
<dbReference type="GO" id="GO:0043161">
    <property type="term" value="P:proteasome-mediated ubiquitin-dependent protein catabolic process"/>
    <property type="evidence" value="ECO:0007669"/>
    <property type="project" value="TreeGrafter"/>
</dbReference>
<evidence type="ECO:0000256" key="3">
    <source>
        <dbReference type="ARBA" id="ARBA00022833"/>
    </source>
</evidence>
<dbReference type="InterPro" id="IPR001841">
    <property type="entry name" value="Znf_RING"/>
</dbReference>
<dbReference type="Pfam" id="PF13639">
    <property type="entry name" value="zf-RING_2"/>
    <property type="match status" value="1"/>
</dbReference>
<evidence type="ECO:0000256" key="5">
    <source>
        <dbReference type="SAM" id="Phobius"/>
    </source>
</evidence>
<keyword evidence="1" id="KW-0479">Metal-binding</keyword>
<dbReference type="PANTHER" id="PTHR22763">
    <property type="entry name" value="RING ZINC FINGER PROTEIN"/>
    <property type="match status" value="1"/>
</dbReference>
<sequence>MGDNINDFNDSWADRIFWIQSILDIVVLLLGLSYFAYIAIINGFNIKFSGIFILSNIQSLLAKLNITFKRLSLYQKALNEMNSIISCASKEEIKNYGGVCPICWEKLETAAKISCDHIFHRYCLRKWIEKHPNCPICRVTIKSCQKYSKLWTALSTVDSYGAELIYSNNTIDIGDRRLEFGIN</sequence>
<dbReference type="SMART" id="SM00184">
    <property type="entry name" value="RING"/>
    <property type="match status" value="1"/>
</dbReference>
<gene>
    <name evidence="7" type="ORF">BB561_002229</name>
</gene>
<protein>
    <recommendedName>
        <fullName evidence="6">RING-type domain-containing protein</fullName>
    </recommendedName>
</protein>
<evidence type="ECO:0000256" key="4">
    <source>
        <dbReference type="PROSITE-ProRule" id="PRU00175"/>
    </source>
</evidence>
<evidence type="ECO:0000256" key="2">
    <source>
        <dbReference type="ARBA" id="ARBA00022771"/>
    </source>
</evidence>
<dbReference type="Proteomes" id="UP000245383">
    <property type="component" value="Unassembled WGS sequence"/>
</dbReference>
<dbReference type="EMBL" id="MBFR01000073">
    <property type="protein sequence ID" value="PVU94827.1"/>
    <property type="molecule type" value="Genomic_DNA"/>
</dbReference>
<name>A0A2T9YR68_9FUNG</name>
<keyword evidence="2 4" id="KW-0863">Zinc-finger</keyword>
<evidence type="ECO:0000259" key="6">
    <source>
        <dbReference type="PROSITE" id="PS50089"/>
    </source>
</evidence>
<evidence type="ECO:0000313" key="8">
    <source>
        <dbReference type="Proteomes" id="UP000245383"/>
    </source>
</evidence>
<keyword evidence="5" id="KW-0812">Transmembrane</keyword>
<dbReference type="GO" id="GO:0061630">
    <property type="term" value="F:ubiquitin protein ligase activity"/>
    <property type="evidence" value="ECO:0007669"/>
    <property type="project" value="TreeGrafter"/>
</dbReference>
<accession>A0A2T9YR68</accession>
<proteinExistence type="predicted"/>
<dbReference type="SUPFAM" id="SSF57850">
    <property type="entry name" value="RING/U-box"/>
    <property type="match status" value="1"/>
</dbReference>
<keyword evidence="3" id="KW-0862">Zinc</keyword>
<keyword evidence="8" id="KW-1185">Reference proteome</keyword>
<dbReference type="GO" id="GO:0008270">
    <property type="term" value="F:zinc ion binding"/>
    <property type="evidence" value="ECO:0007669"/>
    <property type="project" value="UniProtKB-KW"/>
</dbReference>
<dbReference type="PROSITE" id="PS50089">
    <property type="entry name" value="ZF_RING_2"/>
    <property type="match status" value="1"/>
</dbReference>
<dbReference type="AlphaFoldDB" id="A0A2T9YR68"/>
<dbReference type="GO" id="GO:0012505">
    <property type="term" value="C:endomembrane system"/>
    <property type="evidence" value="ECO:0007669"/>
    <property type="project" value="TreeGrafter"/>
</dbReference>
<feature type="transmembrane region" description="Helical" evidence="5">
    <location>
        <begin position="21"/>
        <end position="40"/>
    </location>
</feature>
<organism evidence="7 8">
    <name type="scientific">Smittium simulii</name>
    <dbReference type="NCBI Taxonomy" id="133385"/>
    <lineage>
        <taxon>Eukaryota</taxon>
        <taxon>Fungi</taxon>
        <taxon>Fungi incertae sedis</taxon>
        <taxon>Zoopagomycota</taxon>
        <taxon>Kickxellomycotina</taxon>
        <taxon>Harpellomycetes</taxon>
        <taxon>Harpellales</taxon>
        <taxon>Legeriomycetaceae</taxon>
        <taxon>Smittium</taxon>
    </lineage>
</organism>
<reference evidence="7 8" key="1">
    <citation type="journal article" date="2018" name="MBio">
        <title>Comparative Genomics Reveals the Core Gene Toolbox for the Fungus-Insect Symbiosis.</title>
        <authorList>
            <person name="Wang Y."/>
            <person name="Stata M."/>
            <person name="Wang W."/>
            <person name="Stajich J.E."/>
            <person name="White M.M."/>
            <person name="Moncalvo J.M."/>
        </authorList>
    </citation>
    <scope>NUCLEOTIDE SEQUENCE [LARGE SCALE GENOMIC DNA]</scope>
    <source>
        <strain evidence="7 8">SWE-8-4</strain>
    </source>
</reference>